<reference evidence="3" key="2">
    <citation type="submission" date="2025-08" db="UniProtKB">
        <authorList>
            <consortium name="RefSeq"/>
        </authorList>
    </citation>
    <scope>IDENTIFICATION</scope>
    <source>
        <tissue evidence="3">Leaf</tissue>
    </source>
</reference>
<evidence type="ECO:0000313" key="2">
    <source>
        <dbReference type="Proteomes" id="UP000087766"/>
    </source>
</evidence>
<feature type="region of interest" description="Disordered" evidence="1">
    <location>
        <begin position="1"/>
        <end position="59"/>
    </location>
</feature>
<gene>
    <name evidence="3" type="primary">LOC106765143</name>
</gene>
<dbReference type="AlphaFoldDB" id="A0A1S3UGH3"/>
<feature type="region of interest" description="Disordered" evidence="1">
    <location>
        <begin position="412"/>
        <end position="442"/>
    </location>
</feature>
<dbReference type="STRING" id="3916.A0A1S3UGH3"/>
<keyword evidence="2" id="KW-1185">Reference proteome</keyword>
<accession>A0A1S3UGH3</accession>
<feature type="compositionally biased region" description="Low complexity" evidence="1">
    <location>
        <begin position="423"/>
        <end position="442"/>
    </location>
</feature>
<proteinExistence type="predicted"/>
<name>A0A1S3UGH3_VIGRR</name>
<dbReference type="InterPro" id="IPR004252">
    <property type="entry name" value="Probable_transposase_24"/>
</dbReference>
<evidence type="ECO:0000313" key="3">
    <source>
        <dbReference type="RefSeq" id="XP_014505137.1"/>
    </source>
</evidence>
<sequence length="493" mass="56087">MKKKKMKKMIVKNNETQHHTPAPNTWSHIVNHSPTLQSVAPQSAAPEVQSSPSISIPQRRTYKLKLPLTSQSRCTPVSIQPPNATVQSADQVFLFGQPPNEAVQSPVEVDQQENSCVQDEHEQDENQDILSEVQQERPPTYKKSWLVDVIDDQCKTSTKHLKTNDVWNLPQNERIIVRWNEEHQPIGDGGALLNRFLGSIARNLKAFPICYSTWKKVPKDYKEDIIHNTVQTKFAINSDIQINYILKALNHKWRDWRQELWQQRDDGTRTRDELVAMVPKGVDRDDWASFVDYRLDERTKEIALKNKHNRTKQTLAHTGGSKSIARKREEMERECGHKVSRGEVWIATHKKTNRAFVSDEAREIGEKIEAYESIAWSQSKIISTSDSLAHALGTQEHCGRVRGLGLGPSPSKVFGVDARSHRGSSSASPSNDELQSQVSSLTSQVNEMKEMISFMLQNYQGQLPSKFVTFQPSVSDQESMQNAECNRDGDEEN</sequence>
<dbReference type="PANTHER" id="PTHR33144:SF45">
    <property type="entry name" value="TRANSPOSASE TNP1_EN_SPM-LIKE DOMAIN-CONTAINING PROTEIN"/>
    <property type="match status" value="1"/>
</dbReference>
<dbReference type="Proteomes" id="UP000087766">
    <property type="component" value="Chromosome 6"/>
</dbReference>
<evidence type="ECO:0000256" key="1">
    <source>
        <dbReference type="SAM" id="MobiDB-lite"/>
    </source>
</evidence>
<dbReference type="PANTHER" id="PTHR33144">
    <property type="entry name" value="OS10G0409366 PROTEIN-RELATED"/>
    <property type="match status" value="1"/>
</dbReference>
<reference evidence="2" key="1">
    <citation type="journal article" date="2014" name="Nat. Commun.">
        <title>Genome sequence of mungbean and insights into evolution within Vigna species.</title>
        <authorList>
            <person name="Kang Y.J."/>
            <person name="Kim S.K."/>
            <person name="Kim M.Y."/>
            <person name="Lestari P."/>
            <person name="Kim K.H."/>
            <person name="Ha B.K."/>
            <person name="Jun T.H."/>
            <person name="Hwang W.J."/>
            <person name="Lee T."/>
            <person name="Lee J."/>
            <person name="Shim S."/>
            <person name="Yoon M.Y."/>
            <person name="Jang Y.E."/>
            <person name="Han K.S."/>
            <person name="Taeprayoon P."/>
            <person name="Yoon N."/>
            <person name="Somta P."/>
            <person name="Tanya P."/>
            <person name="Kim K.S."/>
            <person name="Gwag J.G."/>
            <person name="Moon J.K."/>
            <person name="Lee Y.H."/>
            <person name="Park B.S."/>
            <person name="Bombarely A."/>
            <person name="Doyle J.J."/>
            <person name="Jackson S.A."/>
            <person name="Schafleitner R."/>
            <person name="Srinives P."/>
            <person name="Varshney R.K."/>
            <person name="Lee S.H."/>
        </authorList>
    </citation>
    <scope>NUCLEOTIDE SEQUENCE [LARGE SCALE GENOMIC DNA]</scope>
    <source>
        <strain evidence="2">cv. VC1973A</strain>
    </source>
</reference>
<dbReference type="GeneID" id="106765143"/>
<dbReference type="RefSeq" id="XP_014505137.1">
    <property type="nucleotide sequence ID" value="XM_014649651.2"/>
</dbReference>
<dbReference type="OrthoDB" id="1065805at2759"/>
<feature type="compositionally biased region" description="Polar residues" evidence="1">
    <location>
        <begin position="48"/>
        <end position="58"/>
    </location>
</feature>
<feature type="compositionally biased region" description="Basic residues" evidence="1">
    <location>
        <begin position="1"/>
        <end position="10"/>
    </location>
</feature>
<dbReference type="KEGG" id="vra:106765143"/>
<feature type="compositionally biased region" description="Polar residues" evidence="1">
    <location>
        <begin position="473"/>
        <end position="484"/>
    </location>
</feature>
<feature type="region of interest" description="Disordered" evidence="1">
    <location>
        <begin position="473"/>
        <end position="493"/>
    </location>
</feature>
<organism evidence="2 3">
    <name type="scientific">Vigna radiata var. radiata</name>
    <name type="common">Mung bean</name>
    <name type="synonym">Phaseolus aureus</name>
    <dbReference type="NCBI Taxonomy" id="3916"/>
    <lineage>
        <taxon>Eukaryota</taxon>
        <taxon>Viridiplantae</taxon>
        <taxon>Streptophyta</taxon>
        <taxon>Embryophyta</taxon>
        <taxon>Tracheophyta</taxon>
        <taxon>Spermatophyta</taxon>
        <taxon>Magnoliopsida</taxon>
        <taxon>eudicotyledons</taxon>
        <taxon>Gunneridae</taxon>
        <taxon>Pentapetalae</taxon>
        <taxon>rosids</taxon>
        <taxon>fabids</taxon>
        <taxon>Fabales</taxon>
        <taxon>Fabaceae</taxon>
        <taxon>Papilionoideae</taxon>
        <taxon>50 kb inversion clade</taxon>
        <taxon>NPAAA clade</taxon>
        <taxon>indigoferoid/millettioid clade</taxon>
        <taxon>Phaseoleae</taxon>
        <taxon>Vigna</taxon>
    </lineage>
</organism>
<protein>
    <submittedName>
        <fullName evidence="3">Uncharacterized protein LOC106765143</fullName>
    </submittedName>
</protein>
<dbReference type="Pfam" id="PF03004">
    <property type="entry name" value="Transposase_24"/>
    <property type="match status" value="1"/>
</dbReference>
<feature type="compositionally biased region" description="Polar residues" evidence="1">
    <location>
        <begin position="22"/>
        <end position="41"/>
    </location>
</feature>